<feature type="chain" id="PRO_5016784920" evidence="1">
    <location>
        <begin position="20"/>
        <end position="481"/>
    </location>
</feature>
<dbReference type="AlphaFoldDB" id="A0A366D4I8"/>
<dbReference type="OrthoDB" id="5610858at2"/>
<feature type="signal peptide" evidence="1">
    <location>
        <begin position="1"/>
        <end position="19"/>
    </location>
</feature>
<comment type="caution">
    <text evidence="2">The sequence shown here is derived from an EMBL/GenBank/DDBJ whole genome shotgun (WGS) entry which is preliminary data.</text>
</comment>
<accession>A0A366D4I8</accession>
<dbReference type="RefSeq" id="WP_113873572.1">
    <property type="nucleotide sequence ID" value="NZ_QNRF01000002.1"/>
</dbReference>
<dbReference type="EMBL" id="QNRF01000002">
    <property type="protein sequence ID" value="RBO84950.1"/>
    <property type="molecule type" value="Genomic_DNA"/>
</dbReference>
<dbReference type="Pfam" id="PF13729">
    <property type="entry name" value="TraF_2"/>
    <property type="match status" value="1"/>
</dbReference>
<organism evidence="2 3">
    <name type="scientific">Marinomonas aquiplantarum</name>
    <dbReference type="NCBI Taxonomy" id="491951"/>
    <lineage>
        <taxon>Bacteria</taxon>
        <taxon>Pseudomonadati</taxon>
        <taxon>Pseudomonadota</taxon>
        <taxon>Gammaproteobacteria</taxon>
        <taxon>Oceanospirillales</taxon>
        <taxon>Oceanospirillaceae</taxon>
        <taxon>Marinomonas</taxon>
    </lineage>
</organism>
<evidence type="ECO:0000313" key="2">
    <source>
        <dbReference type="EMBL" id="RBO84950.1"/>
    </source>
</evidence>
<name>A0A366D4I8_9GAMM</name>
<protein>
    <submittedName>
        <fullName evidence="2">F plasmid transfer operon protein TraF</fullName>
    </submittedName>
</protein>
<gene>
    <name evidence="2" type="ORF">DFP76_102351</name>
</gene>
<keyword evidence="1" id="KW-0732">Signal</keyword>
<sequence>MKKYFAVACLYLASSSVMAAMYTYQPIGSSTVLGSYGNRHALSTAMGNPAASYLMANLQGFRVGFAGPIGIGVEGGGVGTINDKVDSLEASVDTDYLSSLDLQAIEDGATDVYNNTPGSNADKEAAANAYIVQEINAAVDTIEASLADVSDDVATIADTTYLKFATTVQGPFLPIIYKTRRRGVFMIDASASLVGRAQILSDSFTLTGLDDLRNISDENDLQNVDLEAIELDTDTSLYLKRVSNYKFSIGYSEMYSRTTGSALLLGGRLNFHKLAMDQKLTVLNDDGDSDVSYGDFFISREDRSDGISLDLGAIIAARYLQLGATLSNVNEPEFDYKVIGRCTGLSGADLSACNAAIGFADSGKISLKEKYKMKAQLNLSMALKSKDQNFSIAGSFDANSIKDPLGDKYQWAAVSISHYSDDFFSIGMRAGVRKNMSGNEMSYYTAGLTLSRRLDIDVAYSPENDDGDTGLYFSVGYSFMY</sequence>
<evidence type="ECO:0000313" key="3">
    <source>
        <dbReference type="Proteomes" id="UP000252086"/>
    </source>
</evidence>
<evidence type="ECO:0000256" key="1">
    <source>
        <dbReference type="SAM" id="SignalP"/>
    </source>
</evidence>
<reference evidence="2 3" key="1">
    <citation type="submission" date="2018-06" db="EMBL/GenBank/DDBJ databases">
        <title>Genomic Encyclopedia of Type Strains, Phase III (KMG-III): the genomes of soil and plant-associated and newly described type strains.</title>
        <authorList>
            <person name="Whitman W."/>
        </authorList>
    </citation>
    <scope>NUCLEOTIDE SEQUENCE [LARGE SCALE GENOMIC DNA]</scope>
    <source>
        <strain evidence="2 3">CECT 7732</strain>
    </source>
</reference>
<keyword evidence="3" id="KW-1185">Reference proteome</keyword>
<dbReference type="Proteomes" id="UP000252086">
    <property type="component" value="Unassembled WGS sequence"/>
</dbReference>
<proteinExistence type="predicted"/>
<dbReference type="InterPro" id="IPR032811">
    <property type="entry name" value="Put_conjugal_transfer"/>
</dbReference>